<dbReference type="RefSeq" id="WP_289963968.1">
    <property type="nucleotide sequence ID" value="NZ_JAUEOZ010000003.1"/>
</dbReference>
<sequence>MNNMAQFFQHNRKFVEHRPKGRLSGNSRFSGEIARKEASYNVCLDNHDVNALLDNGVIELEINFN</sequence>
<reference evidence="1" key="1">
    <citation type="submission" date="2024-05" db="EMBL/GenBank/DDBJ databases">
        <title>Genome Sequences of Four Agar- Degrading Marine Bacteria.</title>
        <authorList>
            <person name="Phillips E.K."/>
            <person name="Shaffer J.C."/>
            <person name="Henson M.W."/>
            <person name="Temperton B."/>
            <person name="Thrash C.J."/>
            <person name="Martin M.O."/>
        </authorList>
    </citation>
    <scope>NUCLEOTIDE SEQUENCE</scope>
    <source>
        <strain evidence="1">EKP203</strain>
    </source>
</reference>
<dbReference type="EMBL" id="JAUEOZ010000003">
    <property type="protein sequence ID" value="MDN2483815.1"/>
    <property type="molecule type" value="Genomic_DNA"/>
</dbReference>
<accession>A0ABT7Y787</accession>
<comment type="caution">
    <text evidence="1">The sequence shown here is derived from an EMBL/GenBank/DDBJ whole genome shotgun (WGS) entry which is preliminary data.</text>
</comment>
<organism evidence="1 2">
    <name type="scientific">Vibrio agarivorans</name>
    <dbReference type="NCBI Taxonomy" id="153622"/>
    <lineage>
        <taxon>Bacteria</taxon>
        <taxon>Pseudomonadati</taxon>
        <taxon>Pseudomonadota</taxon>
        <taxon>Gammaproteobacteria</taxon>
        <taxon>Vibrionales</taxon>
        <taxon>Vibrionaceae</taxon>
        <taxon>Vibrio</taxon>
    </lineage>
</organism>
<evidence type="ECO:0000313" key="2">
    <source>
        <dbReference type="Proteomes" id="UP001169719"/>
    </source>
</evidence>
<dbReference type="Proteomes" id="UP001169719">
    <property type="component" value="Unassembled WGS sequence"/>
</dbReference>
<evidence type="ECO:0000313" key="1">
    <source>
        <dbReference type="EMBL" id="MDN2483815.1"/>
    </source>
</evidence>
<name>A0ABT7Y787_9VIBR</name>
<keyword evidence="2" id="KW-1185">Reference proteome</keyword>
<gene>
    <name evidence="1" type="ORF">QWJ08_20905</name>
</gene>
<proteinExistence type="predicted"/>
<protein>
    <submittedName>
        <fullName evidence="1">Uncharacterized protein</fullName>
    </submittedName>
</protein>